<dbReference type="PROSITE" id="PS51318">
    <property type="entry name" value="TAT"/>
    <property type="match status" value="1"/>
</dbReference>
<organism evidence="2 3">
    <name type="scientific">Saltatorellus ferox</name>
    <dbReference type="NCBI Taxonomy" id="2528018"/>
    <lineage>
        <taxon>Bacteria</taxon>
        <taxon>Pseudomonadati</taxon>
        <taxon>Planctomycetota</taxon>
        <taxon>Planctomycetia</taxon>
        <taxon>Planctomycetia incertae sedis</taxon>
        <taxon>Saltatorellus</taxon>
    </lineage>
</organism>
<feature type="region of interest" description="Disordered" evidence="1">
    <location>
        <begin position="1"/>
        <end position="23"/>
    </location>
</feature>
<reference evidence="2 3" key="1">
    <citation type="submission" date="2019-02" db="EMBL/GenBank/DDBJ databases">
        <title>Deep-cultivation of Planctomycetes and their phenomic and genomic characterization uncovers novel biology.</title>
        <authorList>
            <person name="Wiegand S."/>
            <person name="Jogler M."/>
            <person name="Boedeker C."/>
            <person name="Pinto D."/>
            <person name="Vollmers J."/>
            <person name="Rivas-Marin E."/>
            <person name="Kohn T."/>
            <person name="Peeters S.H."/>
            <person name="Heuer A."/>
            <person name="Rast P."/>
            <person name="Oberbeckmann S."/>
            <person name="Bunk B."/>
            <person name="Jeske O."/>
            <person name="Meyerdierks A."/>
            <person name="Storesund J.E."/>
            <person name="Kallscheuer N."/>
            <person name="Luecker S."/>
            <person name="Lage O.M."/>
            <person name="Pohl T."/>
            <person name="Merkel B.J."/>
            <person name="Hornburger P."/>
            <person name="Mueller R.-W."/>
            <person name="Bruemmer F."/>
            <person name="Labrenz M."/>
            <person name="Spormann A.M."/>
            <person name="Op den Camp H."/>
            <person name="Overmann J."/>
            <person name="Amann R."/>
            <person name="Jetten M.S.M."/>
            <person name="Mascher T."/>
            <person name="Medema M.H."/>
            <person name="Devos D.P."/>
            <person name="Kaster A.-K."/>
            <person name="Ovreas L."/>
            <person name="Rohde M."/>
            <person name="Galperin M.Y."/>
            <person name="Jogler C."/>
        </authorList>
    </citation>
    <scope>NUCLEOTIDE SEQUENCE [LARGE SCALE GENOMIC DNA]</scope>
    <source>
        <strain evidence="2 3">Poly30</strain>
    </source>
</reference>
<proteinExistence type="predicted"/>
<gene>
    <name evidence="2" type="ORF">Poly30_29910</name>
</gene>
<dbReference type="InterPro" id="IPR014917">
    <property type="entry name" value="DUF1800"/>
</dbReference>
<feature type="compositionally biased region" description="Polar residues" evidence="1">
    <location>
        <begin position="1"/>
        <end position="18"/>
    </location>
</feature>
<sequence length="512" mass="57071">MQESQKSSRAPASPTSGGPNRRTVLRGSAAVAAAAASATVARATPASLQAAATMEPSLVNAWALGRASFGVTRDMLNDVAQRGLDGWVDWQLQPLQIDDSALEARLASFEWLGWSAAEMNDHPTKEVWEIAHEARAVRLLRATYSKRQLFERIVEFWTDHFSIYGSADDTFVLKIVDDEEVIRTHALGRFQDLLQASARSPAMIAFLDNDTNVVGAAQENYAREVMELHTLGVDGPYTENDVRELARCFTGWTYWKPWESMTQYGEFRFRPQQHDTGAKTVLGVQLPAGGGIEDAEILLDHLADHPSTIDFVTTKLAKWLLGYAPPQAAIDAARARWIATGGEIREVVRSLLSEESIRLARPWREPKLKRPFHWIVSLYRATGIDLPTPTDTIWMIWNLGQPPFQWKAPNGYPDVEGAWASLLMPRWQQAAVFGQGWYWSSPHTIGDIRALLGSTPMSGWAQHLSMLLTGGTMRPREVKRIQQYINGFSQPTDQIVGEALELVASSPSFGRY</sequence>
<protein>
    <recommendedName>
        <fullName evidence="4">DUF1800 domain-containing protein</fullName>
    </recommendedName>
</protein>
<dbReference type="RefSeq" id="WP_419190197.1">
    <property type="nucleotide sequence ID" value="NZ_CP036434.1"/>
</dbReference>
<keyword evidence="3" id="KW-1185">Reference proteome</keyword>
<dbReference type="Pfam" id="PF08811">
    <property type="entry name" value="DUF1800"/>
    <property type="match status" value="1"/>
</dbReference>
<name>A0A518ETS0_9BACT</name>
<dbReference type="InterPro" id="IPR006311">
    <property type="entry name" value="TAT_signal"/>
</dbReference>
<dbReference type="Proteomes" id="UP000320390">
    <property type="component" value="Chromosome"/>
</dbReference>
<dbReference type="AlphaFoldDB" id="A0A518ETS0"/>
<evidence type="ECO:0000313" key="3">
    <source>
        <dbReference type="Proteomes" id="UP000320390"/>
    </source>
</evidence>
<evidence type="ECO:0000313" key="2">
    <source>
        <dbReference type="EMBL" id="QDV07465.1"/>
    </source>
</evidence>
<evidence type="ECO:0000256" key="1">
    <source>
        <dbReference type="SAM" id="MobiDB-lite"/>
    </source>
</evidence>
<evidence type="ECO:0008006" key="4">
    <source>
        <dbReference type="Google" id="ProtNLM"/>
    </source>
</evidence>
<dbReference type="EMBL" id="CP036434">
    <property type="protein sequence ID" value="QDV07465.1"/>
    <property type="molecule type" value="Genomic_DNA"/>
</dbReference>
<accession>A0A518ETS0</accession>